<feature type="compositionally biased region" description="Low complexity" evidence="3">
    <location>
        <begin position="619"/>
        <end position="630"/>
    </location>
</feature>
<feature type="coiled-coil region" evidence="2">
    <location>
        <begin position="177"/>
        <end position="243"/>
    </location>
</feature>
<dbReference type="InterPro" id="IPR051149">
    <property type="entry name" value="Spindly/BICDR_Dynein_Adapter"/>
</dbReference>
<dbReference type="PANTHER" id="PTHR32123">
    <property type="entry name" value="BICD FAMILY-LIKE CARGO ADAPTER"/>
    <property type="match status" value="1"/>
</dbReference>
<accession>A0A0L0DGJ5</accession>
<feature type="region of interest" description="Disordered" evidence="3">
    <location>
        <begin position="1"/>
        <end position="22"/>
    </location>
</feature>
<organism evidence="4 5">
    <name type="scientific">Thecamonas trahens ATCC 50062</name>
    <dbReference type="NCBI Taxonomy" id="461836"/>
    <lineage>
        <taxon>Eukaryota</taxon>
        <taxon>Apusozoa</taxon>
        <taxon>Apusomonadida</taxon>
        <taxon>Apusomonadidae</taxon>
        <taxon>Thecamonas</taxon>
    </lineage>
</organism>
<evidence type="ECO:0000256" key="2">
    <source>
        <dbReference type="SAM" id="Coils"/>
    </source>
</evidence>
<evidence type="ECO:0000256" key="1">
    <source>
        <dbReference type="ARBA" id="ARBA00023054"/>
    </source>
</evidence>
<dbReference type="RefSeq" id="XP_013762354.1">
    <property type="nucleotide sequence ID" value="XM_013906900.1"/>
</dbReference>
<keyword evidence="1 2" id="KW-0175">Coiled coil</keyword>
<keyword evidence="5" id="KW-1185">Reference proteome</keyword>
<reference evidence="4 5" key="1">
    <citation type="submission" date="2010-05" db="EMBL/GenBank/DDBJ databases">
        <title>The Genome Sequence of Thecamonas trahens ATCC 50062.</title>
        <authorList>
            <consortium name="The Broad Institute Genome Sequencing Platform"/>
            <person name="Russ C."/>
            <person name="Cuomo C."/>
            <person name="Shea T."/>
            <person name="Young S.K."/>
            <person name="Zeng Q."/>
            <person name="Koehrsen M."/>
            <person name="Haas B."/>
            <person name="Borodovsky M."/>
            <person name="Guigo R."/>
            <person name="Alvarado L."/>
            <person name="Berlin A."/>
            <person name="Bochicchio J."/>
            <person name="Borenstein D."/>
            <person name="Chapman S."/>
            <person name="Chen Z."/>
            <person name="Freedman E."/>
            <person name="Gellesch M."/>
            <person name="Goldberg J."/>
            <person name="Griggs A."/>
            <person name="Gujja S."/>
            <person name="Heilman E."/>
            <person name="Heiman D."/>
            <person name="Hepburn T."/>
            <person name="Howarth C."/>
            <person name="Jen D."/>
            <person name="Larson L."/>
            <person name="Mehta T."/>
            <person name="Park D."/>
            <person name="Pearson M."/>
            <person name="Roberts A."/>
            <person name="Saif S."/>
            <person name="Shenoy N."/>
            <person name="Sisk P."/>
            <person name="Stolte C."/>
            <person name="Sykes S."/>
            <person name="Thomson T."/>
            <person name="Walk T."/>
            <person name="White J."/>
            <person name="Yandava C."/>
            <person name="Burger G."/>
            <person name="Gray M.W."/>
            <person name="Holland P.W.H."/>
            <person name="King N."/>
            <person name="Lang F.B.F."/>
            <person name="Roger A.J."/>
            <person name="Ruiz-Trillo I."/>
            <person name="Lander E."/>
            <person name="Nusbaum C."/>
        </authorList>
    </citation>
    <scope>NUCLEOTIDE SEQUENCE [LARGE SCALE GENOMIC DNA]</scope>
    <source>
        <strain evidence="4 5">ATCC 50062</strain>
    </source>
</reference>
<dbReference type="AlphaFoldDB" id="A0A0L0DGJ5"/>
<gene>
    <name evidence="4" type="ORF">AMSG_00619</name>
</gene>
<evidence type="ECO:0000313" key="5">
    <source>
        <dbReference type="Proteomes" id="UP000054408"/>
    </source>
</evidence>
<sequence length="659" mass="70372">MTSAMSRRRTRGPEGMLKQRLAEAEAARDKALDKVVALNRAHRAALDEATEEKAVLVLRVQELEADAAAASATYDALISLALEIELRNSSLLAQAESARKAAESSAAERIDELGVKISALELQLAESKQTVLALRGEMGSQNEAVWELRAVADKARAAAEEAGADADARTTKAQRTIDALSTANSRLRAELRDARGALQQAETRITELARLETHVANIKADHAVELEKIRQQAEWEVRAAKSANDRCIALTMERDALLGKLSAEQAKVESYRTNASVVKLQRAEAAAARLQSALADLRSENSAMHLKVRALQRKLATAADRSDDLQRKLANKQAELDVYVGKKTMIPGGARQSPGRPGSPAVAGTPGPSASLPSGSTSLGLTTPAQDVSTVPGHVEAYKTKLRERDATILELREKVRALMGKDHARRVAAKSFELERAAYLKEIGQLRRQAGELSASWAGGASAAHGSSASSSLYMEPQSEATVMQLRARNRMLEAQVAELHNVKAMMANTSAAYTRLLAIVESLGVNKLALEQVKNYVASGDAADLSGALLRSGARFDAPRAAASLFSTSPAPEVQRQRLNASLADEPRSSPASPITPLTTLHARYVDVDGASPQLMSSAASPSRPRSSLGLHSDSPLPYRPGSVGSNRSVLRVGAML</sequence>
<dbReference type="EMBL" id="GL349435">
    <property type="protein sequence ID" value="KNC50458.1"/>
    <property type="molecule type" value="Genomic_DNA"/>
</dbReference>
<dbReference type="PANTHER" id="PTHR32123:SF9">
    <property type="entry name" value="PROTEIN SPINDLY"/>
    <property type="match status" value="1"/>
</dbReference>
<protein>
    <submittedName>
        <fullName evidence="4">Uncharacterized protein</fullName>
    </submittedName>
</protein>
<feature type="region of interest" description="Disordered" evidence="3">
    <location>
        <begin position="345"/>
        <end position="388"/>
    </location>
</feature>
<dbReference type="Proteomes" id="UP000054408">
    <property type="component" value="Unassembled WGS sequence"/>
</dbReference>
<proteinExistence type="predicted"/>
<dbReference type="GeneID" id="25560416"/>
<feature type="compositionally biased region" description="Low complexity" evidence="3">
    <location>
        <begin position="363"/>
        <end position="385"/>
    </location>
</feature>
<feature type="coiled-coil region" evidence="2">
    <location>
        <begin position="280"/>
        <end position="335"/>
    </location>
</feature>
<evidence type="ECO:0000313" key="4">
    <source>
        <dbReference type="EMBL" id="KNC50458.1"/>
    </source>
</evidence>
<name>A0A0L0DGJ5_THETB</name>
<feature type="region of interest" description="Disordered" evidence="3">
    <location>
        <begin position="615"/>
        <end position="648"/>
    </location>
</feature>
<evidence type="ECO:0000256" key="3">
    <source>
        <dbReference type="SAM" id="MobiDB-lite"/>
    </source>
</evidence>
<feature type="coiled-coil region" evidence="2">
    <location>
        <begin position="110"/>
        <end position="137"/>
    </location>
</feature>
<feature type="compositionally biased region" description="Basic residues" evidence="3">
    <location>
        <begin position="1"/>
        <end position="10"/>
    </location>
</feature>